<dbReference type="InterPro" id="IPR002577">
    <property type="entry name" value="HTH_HxlR"/>
</dbReference>
<protein>
    <recommendedName>
        <fullName evidence="4">HTH hxlR-type domain-containing protein</fullName>
    </recommendedName>
</protein>
<dbReference type="OrthoDB" id="9807069at2"/>
<dbReference type="STRING" id="391625.PPSIR1_37174"/>
<name>A6G0K0_9BACT</name>
<evidence type="ECO:0000313" key="5">
    <source>
        <dbReference type="EMBL" id="EDM80646.1"/>
    </source>
</evidence>
<organism evidence="5 6">
    <name type="scientific">Plesiocystis pacifica SIR-1</name>
    <dbReference type="NCBI Taxonomy" id="391625"/>
    <lineage>
        <taxon>Bacteria</taxon>
        <taxon>Pseudomonadati</taxon>
        <taxon>Myxococcota</taxon>
        <taxon>Polyangia</taxon>
        <taxon>Nannocystales</taxon>
        <taxon>Nannocystaceae</taxon>
        <taxon>Plesiocystis</taxon>
    </lineage>
</organism>
<dbReference type="Proteomes" id="UP000005801">
    <property type="component" value="Unassembled WGS sequence"/>
</dbReference>
<evidence type="ECO:0000313" key="6">
    <source>
        <dbReference type="Proteomes" id="UP000005801"/>
    </source>
</evidence>
<keyword evidence="3" id="KW-0804">Transcription</keyword>
<dbReference type="GO" id="GO:0003677">
    <property type="term" value="F:DNA binding"/>
    <property type="evidence" value="ECO:0007669"/>
    <property type="project" value="UniProtKB-KW"/>
</dbReference>
<sequence>MSERRSYRQLCALARALDVVGERWTLLIVRNLLVGPQRYSELMAGLPGITTNLLAKRLEQLQADGLVIREPSAGRTRVYALSEAGRALEPALLALAGWAEAHAGPVARPGDLDRRLRWGLLAMRRRYRGGFEGCVVLEVEGGRGERHVLEADGETLEILEHQRRGAELTLRGPELGLGQVLLTGADPDALGVEVEGTRRALRRLIRSVR</sequence>
<dbReference type="PROSITE" id="PS51118">
    <property type="entry name" value="HTH_HXLR"/>
    <property type="match status" value="1"/>
</dbReference>
<evidence type="ECO:0000259" key="4">
    <source>
        <dbReference type="PROSITE" id="PS51118"/>
    </source>
</evidence>
<keyword evidence="2" id="KW-0238">DNA-binding</keyword>
<dbReference type="eggNOG" id="COG1733">
    <property type="taxonomic scope" value="Bacteria"/>
</dbReference>
<dbReference type="AlphaFoldDB" id="A6G0K0"/>
<dbReference type="EMBL" id="ABCS01000009">
    <property type="protein sequence ID" value="EDM80646.1"/>
    <property type="molecule type" value="Genomic_DNA"/>
</dbReference>
<reference evidence="5 6" key="1">
    <citation type="submission" date="2007-06" db="EMBL/GenBank/DDBJ databases">
        <authorList>
            <person name="Shimkets L."/>
            <person name="Ferriera S."/>
            <person name="Johnson J."/>
            <person name="Kravitz S."/>
            <person name="Beeson K."/>
            <person name="Sutton G."/>
            <person name="Rogers Y.-H."/>
            <person name="Friedman R."/>
            <person name="Frazier M."/>
            <person name="Venter J.C."/>
        </authorList>
    </citation>
    <scope>NUCLEOTIDE SEQUENCE [LARGE SCALE GENOMIC DNA]</scope>
    <source>
        <strain evidence="5 6">SIR-1</strain>
    </source>
</reference>
<proteinExistence type="predicted"/>
<keyword evidence="1" id="KW-0805">Transcription regulation</keyword>
<dbReference type="PANTHER" id="PTHR33204">
    <property type="entry name" value="TRANSCRIPTIONAL REGULATOR, MARR FAMILY"/>
    <property type="match status" value="1"/>
</dbReference>
<dbReference type="PANTHER" id="PTHR33204:SF18">
    <property type="entry name" value="TRANSCRIPTIONAL REGULATORY PROTEIN"/>
    <property type="match status" value="1"/>
</dbReference>
<dbReference type="Gene3D" id="1.10.10.10">
    <property type="entry name" value="Winged helix-like DNA-binding domain superfamily/Winged helix DNA-binding domain"/>
    <property type="match status" value="1"/>
</dbReference>
<evidence type="ECO:0000256" key="3">
    <source>
        <dbReference type="ARBA" id="ARBA00023163"/>
    </source>
</evidence>
<dbReference type="Pfam" id="PF01638">
    <property type="entry name" value="HxlR"/>
    <property type="match status" value="1"/>
</dbReference>
<keyword evidence="6" id="KW-1185">Reference proteome</keyword>
<accession>A6G0K0</accession>
<feature type="domain" description="HTH hxlR-type" evidence="4">
    <location>
        <begin position="11"/>
        <end position="107"/>
    </location>
</feature>
<dbReference type="InterPro" id="IPR036388">
    <property type="entry name" value="WH-like_DNA-bd_sf"/>
</dbReference>
<evidence type="ECO:0000256" key="2">
    <source>
        <dbReference type="ARBA" id="ARBA00023125"/>
    </source>
</evidence>
<comment type="caution">
    <text evidence="5">The sequence shown here is derived from an EMBL/GenBank/DDBJ whole genome shotgun (WGS) entry which is preliminary data.</text>
</comment>
<evidence type="ECO:0000256" key="1">
    <source>
        <dbReference type="ARBA" id="ARBA00023015"/>
    </source>
</evidence>
<dbReference type="RefSeq" id="WP_006970249.1">
    <property type="nucleotide sequence ID" value="NZ_ABCS01000009.1"/>
</dbReference>
<dbReference type="InterPro" id="IPR036390">
    <property type="entry name" value="WH_DNA-bd_sf"/>
</dbReference>
<dbReference type="SUPFAM" id="SSF46785">
    <property type="entry name" value="Winged helix' DNA-binding domain"/>
    <property type="match status" value="1"/>
</dbReference>
<gene>
    <name evidence="5" type="ORF">PPSIR1_37174</name>
</gene>